<evidence type="ECO:0000256" key="7">
    <source>
        <dbReference type="ARBA" id="ARBA00022840"/>
    </source>
</evidence>
<keyword evidence="8" id="KW-0243">Dynein</keyword>
<sequence>NDLALGYSYIDVKDDEQDDVARLGVYQLADDHATYQALLQYALNVETVTKTAVVIVLDWTRPWTFIDQLQKWILVLENIVERIKAASPGHTSTAKGGGGSGWTKGKVVLEECCERLERFTQEYAEPTPIAANSASTPHTPLGDAPSRPPITTTASSNNAHSVLLPLGPGSLSENLGIPIVVVCCKADAVANLEREQDYKEDHFDFVQQTMRTICLKYGASLFYTSLRQPDTFTQVYRYLVHRLTHPTSVASLTTAADSENNHADVERDRALVPTGWDSWAKIQILREGYDCQAMADGWDRDIQLRRAGKDALRIFAEVIPDPTTADSGFTVSTSVEAEDDQVFLEYHYRNIQQTLSDKTAHATNTLSTVAASPTMATMNTDGTQPAQREIVANFFQSLLDKKSATGT</sequence>
<evidence type="ECO:0000256" key="1">
    <source>
        <dbReference type="ARBA" id="ARBA00004245"/>
    </source>
</evidence>
<evidence type="ECO:0000313" key="12">
    <source>
        <dbReference type="EMBL" id="RKP37757.1"/>
    </source>
</evidence>
<dbReference type="GO" id="GO:0005524">
    <property type="term" value="F:ATP binding"/>
    <property type="evidence" value="ECO:0007669"/>
    <property type="project" value="UniProtKB-KW"/>
</dbReference>
<dbReference type="STRING" id="215637.A0A4P9ZVY0"/>
<dbReference type="GO" id="GO:0035974">
    <property type="term" value="C:meiotic spindle pole body"/>
    <property type="evidence" value="ECO:0007669"/>
    <property type="project" value="TreeGrafter"/>
</dbReference>
<dbReference type="GO" id="GO:0045504">
    <property type="term" value="F:dynein heavy chain binding"/>
    <property type="evidence" value="ECO:0007669"/>
    <property type="project" value="TreeGrafter"/>
</dbReference>
<dbReference type="Proteomes" id="UP000268162">
    <property type="component" value="Unassembled WGS sequence"/>
</dbReference>
<accession>A0A4P9ZVY0</accession>
<keyword evidence="13" id="KW-1185">Reference proteome</keyword>
<evidence type="ECO:0000256" key="3">
    <source>
        <dbReference type="ARBA" id="ARBA00022448"/>
    </source>
</evidence>
<dbReference type="GO" id="GO:0000226">
    <property type="term" value="P:microtubule cytoskeleton organization"/>
    <property type="evidence" value="ECO:0007669"/>
    <property type="project" value="TreeGrafter"/>
</dbReference>
<evidence type="ECO:0000256" key="9">
    <source>
        <dbReference type="ARBA" id="ARBA00023175"/>
    </source>
</evidence>
<proteinExistence type="inferred from homology"/>
<keyword evidence="3" id="KW-0813">Transport</keyword>
<dbReference type="GO" id="GO:0007018">
    <property type="term" value="P:microtubule-based movement"/>
    <property type="evidence" value="ECO:0007669"/>
    <property type="project" value="InterPro"/>
</dbReference>
<keyword evidence="10" id="KW-0206">Cytoskeleton</keyword>
<comment type="similarity">
    <text evidence="2">Belongs to the dynein light intermediate chain family.</text>
</comment>
<dbReference type="SUPFAM" id="SSF52540">
    <property type="entry name" value="P-loop containing nucleoside triphosphate hydrolases"/>
    <property type="match status" value="1"/>
</dbReference>
<evidence type="ECO:0000256" key="8">
    <source>
        <dbReference type="ARBA" id="ARBA00023017"/>
    </source>
</evidence>
<gene>
    <name evidence="12" type="ORF">BJ085DRAFT_3219</name>
</gene>
<evidence type="ECO:0000256" key="2">
    <source>
        <dbReference type="ARBA" id="ARBA00006831"/>
    </source>
</evidence>
<evidence type="ECO:0000256" key="6">
    <source>
        <dbReference type="ARBA" id="ARBA00022741"/>
    </source>
</evidence>
<dbReference type="EMBL" id="ML002450">
    <property type="protein sequence ID" value="RKP37757.1"/>
    <property type="molecule type" value="Genomic_DNA"/>
</dbReference>
<evidence type="ECO:0000256" key="11">
    <source>
        <dbReference type="SAM" id="MobiDB-lite"/>
    </source>
</evidence>
<comment type="subcellular location">
    <subcellularLocation>
        <location evidence="1">Cytoplasm</location>
        <location evidence="1">Cytoskeleton</location>
    </subcellularLocation>
</comment>
<keyword evidence="9" id="KW-0505">Motor protein</keyword>
<dbReference type="InterPro" id="IPR008467">
    <property type="entry name" value="Dynein1_light_intermed_chain"/>
</dbReference>
<feature type="non-terminal residue" evidence="12">
    <location>
        <position position="1"/>
    </location>
</feature>
<organism evidence="12 13">
    <name type="scientific">Dimargaris cristalligena</name>
    <dbReference type="NCBI Taxonomy" id="215637"/>
    <lineage>
        <taxon>Eukaryota</taxon>
        <taxon>Fungi</taxon>
        <taxon>Fungi incertae sedis</taxon>
        <taxon>Zoopagomycota</taxon>
        <taxon>Kickxellomycotina</taxon>
        <taxon>Dimargaritomycetes</taxon>
        <taxon>Dimargaritales</taxon>
        <taxon>Dimargaritaceae</taxon>
        <taxon>Dimargaris</taxon>
    </lineage>
</organism>
<keyword evidence="5" id="KW-0493">Microtubule</keyword>
<evidence type="ECO:0000256" key="10">
    <source>
        <dbReference type="ARBA" id="ARBA00023212"/>
    </source>
</evidence>
<feature type="non-terminal residue" evidence="12">
    <location>
        <position position="407"/>
    </location>
</feature>
<dbReference type="GO" id="GO:0005868">
    <property type="term" value="C:cytoplasmic dynein complex"/>
    <property type="evidence" value="ECO:0007669"/>
    <property type="project" value="InterPro"/>
</dbReference>
<dbReference type="InterPro" id="IPR027417">
    <property type="entry name" value="P-loop_NTPase"/>
</dbReference>
<keyword evidence="6" id="KW-0547">Nucleotide-binding</keyword>
<feature type="region of interest" description="Disordered" evidence="11">
    <location>
        <begin position="127"/>
        <end position="156"/>
    </location>
</feature>
<dbReference type="GO" id="GO:0005874">
    <property type="term" value="C:microtubule"/>
    <property type="evidence" value="ECO:0007669"/>
    <property type="project" value="UniProtKB-KW"/>
</dbReference>
<evidence type="ECO:0000256" key="4">
    <source>
        <dbReference type="ARBA" id="ARBA00022490"/>
    </source>
</evidence>
<reference evidence="13" key="1">
    <citation type="journal article" date="2018" name="Nat. Microbiol.">
        <title>Leveraging single-cell genomics to expand the fungal tree of life.</title>
        <authorList>
            <person name="Ahrendt S.R."/>
            <person name="Quandt C.A."/>
            <person name="Ciobanu D."/>
            <person name="Clum A."/>
            <person name="Salamov A."/>
            <person name="Andreopoulos B."/>
            <person name="Cheng J.F."/>
            <person name="Woyke T."/>
            <person name="Pelin A."/>
            <person name="Henrissat B."/>
            <person name="Reynolds N.K."/>
            <person name="Benny G.L."/>
            <person name="Smith M.E."/>
            <person name="James T.Y."/>
            <person name="Grigoriev I.V."/>
        </authorList>
    </citation>
    <scope>NUCLEOTIDE SEQUENCE [LARGE SCALE GENOMIC DNA]</scope>
    <source>
        <strain evidence="13">RSA 468</strain>
    </source>
</reference>
<evidence type="ECO:0000313" key="13">
    <source>
        <dbReference type="Proteomes" id="UP000268162"/>
    </source>
</evidence>
<name>A0A4P9ZVY0_9FUNG</name>
<dbReference type="AlphaFoldDB" id="A0A4P9ZVY0"/>
<protein>
    <submittedName>
        <fullName evidence="12">Dynein family light intermediate chain</fullName>
    </submittedName>
</protein>
<evidence type="ECO:0000256" key="5">
    <source>
        <dbReference type="ARBA" id="ARBA00022701"/>
    </source>
</evidence>
<dbReference type="InterPro" id="IPR022780">
    <property type="entry name" value="Dynein_light_int_chain"/>
</dbReference>
<keyword evidence="7" id="KW-0067">ATP-binding</keyword>
<dbReference type="PANTHER" id="PTHR12688">
    <property type="entry name" value="DYNEIN LIGHT INTERMEDIATE CHAIN"/>
    <property type="match status" value="1"/>
</dbReference>
<dbReference type="Pfam" id="PF05783">
    <property type="entry name" value="DLIC"/>
    <property type="match status" value="2"/>
</dbReference>
<keyword evidence="4" id="KW-0963">Cytoplasm</keyword>
<dbReference type="PANTHER" id="PTHR12688:SF0">
    <property type="entry name" value="DYNEIN LIGHT INTERMEDIATE CHAIN"/>
    <property type="match status" value="1"/>
</dbReference>